<dbReference type="InterPro" id="IPR011990">
    <property type="entry name" value="TPR-like_helical_dom_sf"/>
</dbReference>
<keyword evidence="1" id="KW-0732">Signal</keyword>
<evidence type="ECO:0000313" key="3">
    <source>
        <dbReference type="Proteomes" id="UP001302349"/>
    </source>
</evidence>
<dbReference type="EMBL" id="CP136051">
    <property type="protein sequence ID" value="WOK05433.1"/>
    <property type="molecule type" value="Genomic_DNA"/>
</dbReference>
<gene>
    <name evidence="2" type="ORF">RT717_20370</name>
</gene>
<dbReference type="SUPFAM" id="SSF48452">
    <property type="entry name" value="TPR-like"/>
    <property type="match status" value="1"/>
</dbReference>
<feature type="chain" id="PRO_5045741488" evidence="1">
    <location>
        <begin position="24"/>
        <end position="577"/>
    </location>
</feature>
<reference evidence="2 3" key="1">
    <citation type="journal article" date="2023" name="Microbiol. Resour. Announc.">
        <title>Complete Genome Sequence of Imperialibacter roseus strain P4T.</title>
        <authorList>
            <person name="Tizabi D.R."/>
            <person name="Bachvaroff T."/>
            <person name="Hill R.T."/>
        </authorList>
    </citation>
    <scope>NUCLEOTIDE SEQUENCE [LARGE SCALE GENOMIC DNA]</scope>
    <source>
        <strain evidence="2 3">P4T</strain>
    </source>
</reference>
<dbReference type="RefSeq" id="WP_317488193.1">
    <property type="nucleotide sequence ID" value="NZ_CP136051.1"/>
</dbReference>
<proteinExistence type="predicted"/>
<protein>
    <submittedName>
        <fullName evidence="2">SusD/RagB family nutrient-binding outer membrane lipoprotein</fullName>
    </submittedName>
</protein>
<dbReference type="InterPro" id="IPR041662">
    <property type="entry name" value="SusD-like_2"/>
</dbReference>
<keyword evidence="2" id="KW-0449">Lipoprotein</keyword>
<accession>A0ABZ0IK83</accession>
<feature type="signal peptide" evidence="1">
    <location>
        <begin position="1"/>
        <end position="23"/>
    </location>
</feature>
<dbReference type="Gene3D" id="1.25.40.390">
    <property type="match status" value="2"/>
</dbReference>
<evidence type="ECO:0000313" key="2">
    <source>
        <dbReference type="EMBL" id="WOK05433.1"/>
    </source>
</evidence>
<dbReference type="Proteomes" id="UP001302349">
    <property type="component" value="Chromosome"/>
</dbReference>
<dbReference type="PROSITE" id="PS51257">
    <property type="entry name" value="PROKAR_LIPOPROTEIN"/>
    <property type="match status" value="1"/>
</dbReference>
<dbReference type="Pfam" id="PF12771">
    <property type="entry name" value="SusD-like_2"/>
    <property type="match status" value="1"/>
</dbReference>
<sequence length="577" mass="63226">MKKLHRKALAAFMSLILLFSVSSCDIFDLDVNTDPNNPSQAAVDLLLANVLSNMSSSLAGGFNGASTGFMAQTTANDDFNFSNASWNGTWNFLYSGPLKDLNELVLAAEAQGNNPRYLGIGQVLKAYYFSTMVDFFGDVPYTEAFQGDADSPIKEPAYDDDAAVYADCLSLLDKAIANFALTSTVAVRGDLIYNGNMTRWRKLAKTMKLRLLLQTRNVSDVAGQIQALVTEGDLITSSADDFQYEFPTAVTPDFRHPWYQAAYAGGEAGFSYFGHQFMYEMLLNGDPRFPFYFHRQTSNVLNPDDPTDKQTIPCSQRTDCTYGYFVLNPNITNALFGSDPDGLSSSEEAYLAGIFGRDRADPSGIPNDNPIRTIPGSYPSGGVFDATAGSGGGNKGSSVGYFPMLTSWMTKFYLLEASITLGTDISKVAASESALLNSALTDQMNKVWDFGSRGQTVAADESTWGTAYSWPITFKTRAALRAEVIAAYPTGGTPNARLAYVLKQAWFANFGNGIEQYNAFRRTGLPADIQTPLQLPRQFALRFPYAQDELNLNSKTPVIIYDNPSAAVFWDTLKFQF</sequence>
<keyword evidence="3" id="KW-1185">Reference proteome</keyword>
<name>A0ABZ0IK83_9BACT</name>
<evidence type="ECO:0000256" key="1">
    <source>
        <dbReference type="SAM" id="SignalP"/>
    </source>
</evidence>
<organism evidence="2 3">
    <name type="scientific">Imperialibacter roseus</name>
    <dbReference type="NCBI Taxonomy" id="1324217"/>
    <lineage>
        <taxon>Bacteria</taxon>
        <taxon>Pseudomonadati</taxon>
        <taxon>Bacteroidota</taxon>
        <taxon>Cytophagia</taxon>
        <taxon>Cytophagales</taxon>
        <taxon>Flammeovirgaceae</taxon>
        <taxon>Imperialibacter</taxon>
    </lineage>
</organism>